<dbReference type="Pfam" id="PF00570">
    <property type="entry name" value="HRDC"/>
    <property type="match status" value="2"/>
</dbReference>
<protein>
    <recommendedName>
        <fullName evidence="2">HRDC domain-containing protein</fullName>
    </recommendedName>
</protein>
<proteinExistence type="predicted"/>
<comment type="caution">
    <text evidence="3">The sequence shown here is derived from an EMBL/GenBank/DDBJ whole genome shotgun (WGS) entry which is preliminary data.</text>
</comment>
<dbReference type="InterPro" id="IPR010997">
    <property type="entry name" value="HRDC-like_sf"/>
</dbReference>
<dbReference type="SUPFAM" id="SSF47819">
    <property type="entry name" value="HRDC-like"/>
    <property type="match status" value="2"/>
</dbReference>
<gene>
    <name evidence="3" type="ORF">F4Y60_06710</name>
</gene>
<accession>A0A6B0Y1S5</accession>
<sequence>MATNRPQSLDALAECFGVDAEKIGRYGERLLAAISAAESDPATSGDALEPDPKDLVPEPVLSDGHDPGMFAMLDALRIEIAQAEAVSPLAVFPDRTLTEMTVLLPRTLDALAECHGVGPRKLERYGTRFLDEIRAATDALPQGPR</sequence>
<dbReference type="SMART" id="SM00341">
    <property type="entry name" value="HRDC"/>
    <property type="match status" value="1"/>
</dbReference>
<dbReference type="EMBL" id="VXRY01000269">
    <property type="protein sequence ID" value="MXY33769.1"/>
    <property type="molecule type" value="Genomic_DNA"/>
</dbReference>
<dbReference type="AlphaFoldDB" id="A0A6B0Y1S5"/>
<dbReference type="InterPro" id="IPR002121">
    <property type="entry name" value="HRDC_dom"/>
</dbReference>
<dbReference type="GO" id="GO:0003676">
    <property type="term" value="F:nucleic acid binding"/>
    <property type="evidence" value="ECO:0007669"/>
    <property type="project" value="InterPro"/>
</dbReference>
<dbReference type="GO" id="GO:0000166">
    <property type="term" value="F:nucleotide binding"/>
    <property type="evidence" value="ECO:0007669"/>
    <property type="project" value="InterPro"/>
</dbReference>
<dbReference type="PROSITE" id="PS50967">
    <property type="entry name" value="HRDC"/>
    <property type="match status" value="2"/>
</dbReference>
<evidence type="ECO:0000256" key="1">
    <source>
        <dbReference type="SAM" id="MobiDB-lite"/>
    </source>
</evidence>
<organism evidence="3">
    <name type="scientific">Boseongicola sp. SB0664_bin_43</name>
    <dbReference type="NCBI Taxonomy" id="2604844"/>
    <lineage>
        <taxon>Bacteria</taxon>
        <taxon>Pseudomonadati</taxon>
        <taxon>Pseudomonadota</taxon>
        <taxon>Alphaproteobacteria</taxon>
        <taxon>Rhodobacterales</taxon>
        <taxon>Paracoccaceae</taxon>
        <taxon>Boseongicola</taxon>
    </lineage>
</organism>
<dbReference type="InterPro" id="IPR044876">
    <property type="entry name" value="HRDC_dom_sf"/>
</dbReference>
<feature type="domain" description="HRDC" evidence="2">
    <location>
        <begin position="1"/>
        <end position="44"/>
    </location>
</feature>
<feature type="domain" description="HRDC" evidence="2">
    <location>
        <begin position="63"/>
        <end position="143"/>
    </location>
</feature>
<reference evidence="3" key="1">
    <citation type="submission" date="2019-09" db="EMBL/GenBank/DDBJ databases">
        <title>Characterisation of the sponge microbiome using genome-centric metagenomics.</title>
        <authorList>
            <person name="Engelberts J.P."/>
            <person name="Robbins S.J."/>
            <person name="De Goeij J.M."/>
            <person name="Aranda M."/>
            <person name="Bell S.C."/>
            <person name="Webster N.S."/>
        </authorList>
    </citation>
    <scope>NUCLEOTIDE SEQUENCE</scope>
    <source>
        <strain evidence="3">SB0664_bin_43</strain>
    </source>
</reference>
<evidence type="ECO:0000313" key="3">
    <source>
        <dbReference type="EMBL" id="MXY33769.1"/>
    </source>
</evidence>
<feature type="region of interest" description="Disordered" evidence="1">
    <location>
        <begin position="37"/>
        <end position="62"/>
    </location>
</feature>
<name>A0A6B0Y1S5_9RHOB</name>
<evidence type="ECO:0000259" key="2">
    <source>
        <dbReference type="PROSITE" id="PS50967"/>
    </source>
</evidence>
<dbReference type="Gene3D" id="1.10.150.80">
    <property type="entry name" value="HRDC domain"/>
    <property type="match status" value="2"/>
</dbReference>